<proteinExistence type="predicted"/>
<keyword evidence="2" id="KW-1185">Reference proteome</keyword>
<dbReference type="Proteomes" id="UP000246196">
    <property type="component" value="Segment"/>
</dbReference>
<reference evidence="1 2" key="1">
    <citation type="submission" date="2018-03" db="EMBL/GenBank/DDBJ databases">
        <title>Phage therapy in agriculture - a green tech approach to combat plant pathogenic bacteria.</title>
        <authorList>
            <person name="Carstens A.B."/>
            <person name="Djurhuus A.M."/>
            <person name="Hansen L.H."/>
        </authorList>
    </citation>
    <scope>NUCLEOTIDE SEQUENCE [LARGE SCALE GENOMIC DNA]</scope>
</reference>
<accession>A0A2S1GTA8</accession>
<evidence type="ECO:0000313" key="2">
    <source>
        <dbReference type="Proteomes" id="UP000246196"/>
    </source>
</evidence>
<name>A0A2S1GTA8_9CAUD</name>
<dbReference type="GeneID" id="55608132"/>
<dbReference type="KEGG" id="vg:55608132"/>
<sequence length="91" mass="10799">MGKPYPNKQYMRAVNNRDYLCEIAPERVAELRTFQLLGLQQVMIQSPCVLHQDLLIDNQKFRARGDYQLGHFKCNAEYHGNDSWLIRMWNV</sequence>
<dbReference type="EMBL" id="MH059638">
    <property type="protein sequence ID" value="AWD92592.1"/>
    <property type="molecule type" value="Genomic_DNA"/>
</dbReference>
<evidence type="ECO:0000313" key="1">
    <source>
        <dbReference type="EMBL" id="AWD92592.1"/>
    </source>
</evidence>
<organism evidence="1 2">
    <name type="scientific">Pectobacterium phage Nepra</name>
    <dbReference type="NCBI Taxonomy" id="2163635"/>
    <lineage>
        <taxon>Viruses</taxon>
        <taxon>Duplodnaviria</taxon>
        <taxon>Heunggongvirae</taxon>
        <taxon>Uroviricota</taxon>
        <taxon>Caudoviricetes</taxon>
        <taxon>Schitoviridae</taxon>
        <taxon>Cbunavirus</taxon>
        <taxon>Cbunavirus nepra</taxon>
    </lineage>
</organism>
<dbReference type="RefSeq" id="YP_009837929.1">
    <property type="nucleotide sequence ID" value="NC_048704.1"/>
</dbReference>
<protein>
    <submittedName>
        <fullName evidence="1">Uncharacterized protein</fullName>
    </submittedName>
</protein>